<feature type="signal peptide" evidence="1">
    <location>
        <begin position="1"/>
        <end position="18"/>
    </location>
</feature>
<dbReference type="AlphaFoldDB" id="A0A9P4KIV1"/>
<evidence type="ECO:0000313" key="3">
    <source>
        <dbReference type="Proteomes" id="UP000800093"/>
    </source>
</evidence>
<proteinExistence type="predicted"/>
<accession>A0A9P4KIV1</accession>
<name>A0A9P4KIV1_9PLEO</name>
<sequence>MRVFHLLQMFASLALSVALPNIIRSYKTDENCNFGELVALPSIACEDIVGAVWKCDPRGSYYEAMSSCISSSMVTLTTDSTSASVTENPSCPVTRNCPYDASVTAVERSTADEVTITELMAMTSNMHSDMAPKSFFKREPTLDAPFPEPKSARQGKHLENDKPFKEAEMKFKCTEGQLRCSFDASSILECVGKKYVEVESCGAPGRCYRDPETHCNMPNSEYLTHRPQHLPVLDDGDGLEFY</sequence>
<dbReference type="EMBL" id="ML986584">
    <property type="protein sequence ID" value="KAF2268938.1"/>
    <property type="molecule type" value="Genomic_DNA"/>
</dbReference>
<evidence type="ECO:0000256" key="1">
    <source>
        <dbReference type="SAM" id="SignalP"/>
    </source>
</evidence>
<feature type="chain" id="PRO_5040298266" evidence="1">
    <location>
        <begin position="19"/>
        <end position="242"/>
    </location>
</feature>
<dbReference type="Proteomes" id="UP000800093">
    <property type="component" value="Unassembled WGS sequence"/>
</dbReference>
<evidence type="ECO:0000313" key="2">
    <source>
        <dbReference type="EMBL" id="KAF2268938.1"/>
    </source>
</evidence>
<protein>
    <submittedName>
        <fullName evidence="2">Uncharacterized protein</fullName>
    </submittedName>
</protein>
<keyword evidence="3" id="KW-1185">Reference proteome</keyword>
<reference evidence="3" key="1">
    <citation type="journal article" date="2020" name="Stud. Mycol.">
        <title>101 Dothideomycetes genomes: A test case for predicting lifestyles and emergence of pathogens.</title>
        <authorList>
            <person name="Haridas S."/>
            <person name="Albert R."/>
            <person name="Binder M."/>
            <person name="Bloem J."/>
            <person name="LaButti K."/>
            <person name="Salamov A."/>
            <person name="Andreopoulos B."/>
            <person name="Baker S."/>
            <person name="Barry K."/>
            <person name="Bills G."/>
            <person name="Bluhm B."/>
            <person name="Cannon C."/>
            <person name="Castanera R."/>
            <person name="Culley D."/>
            <person name="Daum C."/>
            <person name="Ezra D."/>
            <person name="Gonzalez J."/>
            <person name="Henrissat B."/>
            <person name="Kuo A."/>
            <person name="Liang C."/>
            <person name="Lipzen A."/>
            <person name="Lutzoni F."/>
            <person name="Magnuson J."/>
            <person name="Mondo S."/>
            <person name="Nolan M."/>
            <person name="Ohm R."/>
            <person name="Pangilinan J."/>
            <person name="Park H.-J."/>
            <person name="Ramirez L."/>
            <person name="Alfaro M."/>
            <person name="Sun H."/>
            <person name="Tritt A."/>
            <person name="Yoshinaga Y."/>
            <person name="Zwiers L.-H."/>
            <person name="Turgeon B."/>
            <person name="Goodwin S."/>
            <person name="Spatafora J."/>
            <person name="Crous P."/>
            <person name="Grigoriev I."/>
        </authorList>
    </citation>
    <scope>NUCLEOTIDE SEQUENCE [LARGE SCALE GENOMIC DNA]</scope>
    <source>
        <strain evidence="3">CBS 304.66</strain>
    </source>
</reference>
<gene>
    <name evidence="2" type="ORF">CC78DRAFT_540384</name>
</gene>
<organism evidence="2 3">
    <name type="scientific">Lojkania enalia</name>
    <dbReference type="NCBI Taxonomy" id="147567"/>
    <lineage>
        <taxon>Eukaryota</taxon>
        <taxon>Fungi</taxon>
        <taxon>Dikarya</taxon>
        <taxon>Ascomycota</taxon>
        <taxon>Pezizomycotina</taxon>
        <taxon>Dothideomycetes</taxon>
        <taxon>Pleosporomycetidae</taxon>
        <taxon>Pleosporales</taxon>
        <taxon>Pleosporales incertae sedis</taxon>
        <taxon>Lojkania</taxon>
    </lineage>
</organism>
<comment type="caution">
    <text evidence="2">The sequence shown here is derived from an EMBL/GenBank/DDBJ whole genome shotgun (WGS) entry which is preliminary data.</text>
</comment>
<keyword evidence="1" id="KW-0732">Signal</keyword>